<keyword evidence="3" id="KW-1185">Reference proteome</keyword>
<organism evidence="2 3">
    <name type="scientific">Champsocephalus esox</name>
    <name type="common">pike icefish</name>
    <dbReference type="NCBI Taxonomy" id="159716"/>
    <lineage>
        <taxon>Eukaryota</taxon>
        <taxon>Metazoa</taxon>
        <taxon>Chordata</taxon>
        <taxon>Craniata</taxon>
        <taxon>Vertebrata</taxon>
        <taxon>Euteleostomi</taxon>
        <taxon>Actinopterygii</taxon>
        <taxon>Neopterygii</taxon>
        <taxon>Teleostei</taxon>
        <taxon>Neoteleostei</taxon>
        <taxon>Acanthomorphata</taxon>
        <taxon>Eupercaria</taxon>
        <taxon>Perciformes</taxon>
        <taxon>Notothenioidei</taxon>
        <taxon>Channichthyidae</taxon>
        <taxon>Champsocephalus</taxon>
    </lineage>
</organism>
<evidence type="ECO:0000313" key="3">
    <source>
        <dbReference type="Proteomes" id="UP001335648"/>
    </source>
</evidence>
<protein>
    <submittedName>
        <fullName evidence="2">Uncharacterized protein</fullName>
    </submittedName>
</protein>
<evidence type="ECO:0000256" key="1">
    <source>
        <dbReference type="SAM" id="MobiDB-lite"/>
    </source>
</evidence>
<gene>
    <name evidence="2" type="ORF">CesoFtcFv8_023685</name>
</gene>
<dbReference type="Proteomes" id="UP001335648">
    <property type="component" value="Unassembled WGS sequence"/>
</dbReference>
<proteinExistence type="predicted"/>
<dbReference type="AlphaFoldDB" id="A0AAN8B597"/>
<feature type="region of interest" description="Disordered" evidence="1">
    <location>
        <begin position="1"/>
        <end position="21"/>
    </location>
</feature>
<evidence type="ECO:0000313" key="2">
    <source>
        <dbReference type="EMBL" id="KAK5878264.1"/>
    </source>
</evidence>
<name>A0AAN8B597_9TELE</name>
<comment type="caution">
    <text evidence="2">The sequence shown here is derived from an EMBL/GenBank/DDBJ whole genome shotgun (WGS) entry which is preliminary data.</text>
</comment>
<dbReference type="EMBL" id="JAULUE010002065">
    <property type="protein sequence ID" value="KAK5878264.1"/>
    <property type="molecule type" value="Genomic_DNA"/>
</dbReference>
<sequence length="105" mass="11065">MLSGTPCPEDGLSHVSRSSVSVPSKRHALKTVCHVSIECSSPKAPCPETSSMSRVLCPLKAPCPEDGLSHVSRSSVSVPSKRHALKTVCLMSPDRVSLSPQSAMP</sequence>
<reference evidence="2 3" key="1">
    <citation type="journal article" date="2023" name="Mol. Biol. Evol.">
        <title>Genomics of Secondarily Temperate Adaptation in the Only Non-Antarctic Icefish.</title>
        <authorList>
            <person name="Rivera-Colon A.G."/>
            <person name="Rayamajhi N."/>
            <person name="Minhas B.F."/>
            <person name="Madrigal G."/>
            <person name="Bilyk K.T."/>
            <person name="Yoon V."/>
            <person name="Hune M."/>
            <person name="Gregory S."/>
            <person name="Cheng C.H.C."/>
            <person name="Catchen J.M."/>
        </authorList>
    </citation>
    <scope>NUCLEOTIDE SEQUENCE [LARGE SCALE GENOMIC DNA]</scope>
    <source>
        <strain evidence="2">JC2023a</strain>
    </source>
</reference>
<accession>A0AAN8B597</accession>